<dbReference type="InterPro" id="IPR036249">
    <property type="entry name" value="Thioredoxin-like_sf"/>
</dbReference>
<dbReference type="EMBL" id="UPTC01001771">
    <property type="protein sequence ID" value="VBB32521.1"/>
    <property type="molecule type" value="Genomic_DNA"/>
</dbReference>
<accession>A0A498SL02</accession>
<proteinExistence type="predicted"/>
<dbReference type="Proteomes" id="UP000276991">
    <property type="component" value="Unassembled WGS sequence"/>
</dbReference>
<evidence type="ECO:0000313" key="2">
    <source>
        <dbReference type="Proteomes" id="UP000276991"/>
    </source>
</evidence>
<dbReference type="AlphaFoldDB" id="A0A498SL02"/>
<organism evidence="1 2">
    <name type="scientific">Acanthocheilonema viteae</name>
    <name type="common">Filarial nematode worm</name>
    <name type="synonym">Dipetalonema viteae</name>
    <dbReference type="NCBI Taxonomy" id="6277"/>
    <lineage>
        <taxon>Eukaryota</taxon>
        <taxon>Metazoa</taxon>
        <taxon>Ecdysozoa</taxon>
        <taxon>Nematoda</taxon>
        <taxon>Chromadorea</taxon>
        <taxon>Rhabditida</taxon>
        <taxon>Spirurina</taxon>
        <taxon>Spiruromorpha</taxon>
        <taxon>Filarioidea</taxon>
        <taxon>Onchocercidae</taxon>
        <taxon>Acanthocheilonema</taxon>
    </lineage>
</organism>
<reference evidence="1 2" key="1">
    <citation type="submission" date="2018-08" db="EMBL/GenBank/DDBJ databases">
        <authorList>
            <person name="Laetsch R D."/>
            <person name="Stevens L."/>
            <person name="Kumar S."/>
            <person name="Blaxter L. M."/>
        </authorList>
    </citation>
    <scope>NUCLEOTIDE SEQUENCE [LARGE SCALE GENOMIC DNA]</scope>
</reference>
<dbReference type="SUPFAM" id="SSF52833">
    <property type="entry name" value="Thioredoxin-like"/>
    <property type="match status" value="1"/>
</dbReference>
<dbReference type="Gene3D" id="3.40.30.10">
    <property type="entry name" value="Glutaredoxin"/>
    <property type="match status" value="1"/>
</dbReference>
<protein>
    <submittedName>
        <fullName evidence="1">Uncharacterized protein</fullName>
    </submittedName>
</protein>
<dbReference type="OrthoDB" id="418495at2759"/>
<dbReference type="STRING" id="6277.A0A498SL02"/>
<name>A0A498SL02_ACAVI</name>
<gene>
    <name evidence="1" type="ORF">NAV_LOCUS7312</name>
</gene>
<evidence type="ECO:0000313" key="1">
    <source>
        <dbReference type="EMBL" id="VBB32521.1"/>
    </source>
</evidence>
<keyword evidence="2" id="KW-1185">Reference proteome</keyword>
<feature type="non-terminal residue" evidence="1">
    <location>
        <position position="1"/>
    </location>
</feature>
<dbReference type="PROSITE" id="PS51354">
    <property type="entry name" value="GLUTAREDOXIN_2"/>
    <property type="match status" value="1"/>
</dbReference>
<sequence length="46" mass="5049">RVPRIFIGGEFFGGCDEICAAKKDGVLEHKLSAIEAMKELKTVEVL</sequence>